<keyword evidence="7" id="KW-0325">Glycoprotein</keyword>
<keyword evidence="2" id="KW-1003">Cell membrane</keyword>
<evidence type="ECO:0000256" key="1">
    <source>
        <dbReference type="ARBA" id="ARBA00004236"/>
    </source>
</evidence>
<evidence type="ECO:0000313" key="10">
    <source>
        <dbReference type="EMBL" id="KAF5890218.1"/>
    </source>
</evidence>
<comment type="subcellular location">
    <subcellularLocation>
        <location evidence="1">Cell membrane</location>
    </subcellularLocation>
</comment>
<proteinExistence type="predicted"/>
<evidence type="ECO:0000256" key="5">
    <source>
        <dbReference type="ARBA" id="ARBA00023136"/>
    </source>
</evidence>
<dbReference type="PANTHER" id="PTHR19433:SF133">
    <property type="entry name" value="IMMUNE-TYPE RECEPTOR 5 PRECURSOR-RELATED"/>
    <property type="match status" value="1"/>
</dbReference>
<dbReference type="AlphaFoldDB" id="A0A8J4TGW7"/>
<dbReference type="EMBL" id="QNUK01000710">
    <property type="protein sequence ID" value="KAF5890218.1"/>
    <property type="molecule type" value="Genomic_DNA"/>
</dbReference>
<keyword evidence="4" id="KW-0391">Immunity</keyword>
<comment type="caution">
    <text evidence="10">The sequence shown here is derived from an EMBL/GenBank/DDBJ whole genome shotgun (WGS) entry which is preliminary data.</text>
</comment>
<dbReference type="InterPro" id="IPR003599">
    <property type="entry name" value="Ig_sub"/>
</dbReference>
<feature type="domain" description="Ig-like" evidence="9">
    <location>
        <begin position="407"/>
        <end position="500"/>
    </location>
</feature>
<dbReference type="OrthoDB" id="6370831at2759"/>
<evidence type="ECO:0000256" key="7">
    <source>
        <dbReference type="ARBA" id="ARBA00023180"/>
    </source>
</evidence>
<dbReference type="InterPro" id="IPR013106">
    <property type="entry name" value="Ig_V-set"/>
</dbReference>
<evidence type="ECO:0000259" key="9">
    <source>
        <dbReference type="PROSITE" id="PS50835"/>
    </source>
</evidence>
<dbReference type="SMART" id="SM00409">
    <property type="entry name" value="IG"/>
    <property type="match status" value="3"/>
</dbReference>
<dbReference type="GO" id="GO:0009617">
    <property type="term" value="P:response to bacterium"/>
    <property type="evidence" value="ECO:0007669"/>
    <property type="project" value="TreeGrafter"/>
</dbReference>
<feature type="non-terminal residue" evidence="10">
    <location>
        <position position="1"/>
    </location>
</feature>
<organism evidence="10 11">
    <name type="scientific">Clarias magur</name>
    <name type="common">Asian catfish</name>
    <name type="synonym">Macropteronotus magur</name>
    <dbReference type="NCBI Taxonomy" id="1594786"/>
    <lineage>
        <taxon>Eukaryota</taxon>
        <taxon>Metazoa</taxon>
        <taxon>Chordata</taxon>
        <taxon>Craniata</taxon>
        <taxon>Vertebrata</taxon>
        <taxon>Euteleostomi</taxon>
        <taxon>Actinopterygii</taxon>
        <taxon>Neopterygii</taxon>
        <taxon>Teleostei</taxon>
        <taxon>Ostariophysi</taxon>
        <taxon>Siluriformes</taxon>
        <taxon>Clariidae</taxon>
        <taxon>Clarias</taxon>
    </lineage>
</organism>
<dbReference type="InterPro" id="IPR052051">
    <property type="entry name" value="TCR_complex_component"/>
</dbReference>
<dbReference type="PANTHER" id="PTHR19433">
    <property type="entry name" value="T-CELL RECEPTOR ALPHA CHAIN V REGION-RELATED"/>
    <property type="match status" value="1"/>
</dbReference>
<evidence type="ECO:0000256" key="4">
    <source>
        <dbReference type="ARBA" id="ARBA00022859"/>
    </source>
</evidence>
<evidence type="ECO:0000256" key="6">
    <source>
        <dbReference type="ARBA" id="ARBA00023157"/>
    </source>
</evidence>
<gene>
    <name evidence="10" type="ORF">DAT39_020088</name>
</gene>
<keyword evidence="8" id="KW-0812">Transmembrane</keyword>
<feature type="transmembrane region" description="Helical" evidence="8">
    <location>
        <begin position="262"/>
        <end position="282"/>
    </location>
</feature>
<reference evidence="10" key="1">
    <citation type="submission" date="2020-07" db="EMBL/GenBank/DDBJ databases">
        <title>Clarias magur genome sequencing, assembly and annotation.</title>
        <authorList>
            <person name="Kushwaha B."/>
            <person name="Kumar R."/>
            <person name="Das P."/>
            <person name="Joshi C.G."/>
            <person name="Kumar D."/>
            <person name="Nagpure N.S."/>
            <person name="Pandey M."/>
            <person name="Agarwal S."/>
            <person name="Srivastava S."/>
            <person name="Singh M."/>
            <person name="Sahoo L."/>
            <person name="Jayasankar P."/>
            <person name="Meher P.K."/>
            <person name="Koringa P.G."/>
            <person name="Iquebal M.A."/>
            <person name="Das S.P."/>
            <person name="Bit A."/>
            <person name="Patnaik S."/>
            <person name="Patel N."/>
            <person name="Shah T.M."/>
            <person name="Hinsu A."/>
            <person name="Jena J.K."/>
        </authorList>
    </citation>
    <scope>NUCLEOTIDE SEQUENCE</scope>
    <source>
        <strain evidence="10">CIFAMagur01</strain>
        <tissue evidence="10">Testis</tissue>
    </source>
</reference>
<protein>
    <submittedName>
        <fullName evidence="10">Putative immune-type receptor 15a</fullName>
    </submittedName>
</protein>
<keyword evidence="3" id="KW-0732">Signal</keyword>
<evidence type="ECO:0000256" key="2">
    <source>
        <dbReference type="ARBA" id="ARBA00022475"/>
    </source>
</evidence>
<feature type="domain" description="Ig-like" evidence="9">
    <location>
        <begin position="16"/>
        <end position="107"/>
    </location>
</feature>
<evidence type="ECO:0000313" key="11">
    <source>
        <dbReference type="Proteomes" id="UP000727407"/>
    </source>
</evidence>
<dbReference type="SMART" id="SM00406">
    <property type="entry name" value="IGv"/>
    <property type="match status" value="3"/>
</dbReference>
<feature type="transmembrane region" description="Helical" evidence="8">
    <location>
        <begin position="159"/>
        <end position="183"/>
    </location>
</feature>
<dbReference type="GO" id="GO:0002376">
    <property type="term" value="P:immune system process"/>
    <property type="evidence" value="ECO:0007669"/>
    <property type="project" value="UniProtKB-KW"/>
</dbReference>
<dbReference type="Proteomes" id="UP000727407">
    <property type="component" value="Unassembled WGS sequence"/>
</dbReference>
<feature type="domain" description="Ig-like" evidence="9">
    <location>
        <begin position="296"/>
        <end position="388"/>
    </location>
</feature>
<dbReference type="InterPro" id="IPR007110">
    <property type="entry name" value="Ig-like_dom"/>
</dbReference>
<keyword evidence="11" id="KW-1185">Reference proteome</keyword>
<evidence type="ECO:0000256" key="3">
    <source>
        <dbReference type="ARBA" id="ARBA00022729"/>
    </source>
</evidence>
<evidence type="ECO:0000256" key="8">
    <source>
        <dbReference type="SAM" id="Phobius"/>
    </source>
</evidence>
<sequence length="526" mass="57255">TVQSGRRWVTAQSPVPDIYQLDEVLSVDIGKSATLQCCVFGIKDEEILWFKQQNGKQPQIIVRYFKTSQTKLYNEFQNPRIQIKKFGNCFNLTISNAVLSDEARYYCALVFAAGTHLKIKGEHVTIASETSGPALCDNSVVCDPSVNGNSINMSTQEKAVLILGAALGLCVLMIVFLAFFIMWKRICGNASAADFAGTMQEAETLNYAALEFSKRKVKAGKRNTGEAVTIAVDTSKPALSDNSVMCEPTPHGNSANTQEKTVLGLGTALGLCALLIFCLTCFSPRRRMDGSVNTFPGLRQPNPLIAADVGEDATLHCFRLGNDTAGTIVWNKQKVGHEPCALVTVGRMPIFENQFKSPRFSIKKEGRGYHLHIAHVEPSDEAVYYCGVLKFTQSFGKGTFLSVKGKPDVKVSVSQSGVSDSVPAGASVTLQCSVLSESRAAELQVLWFRAAPPQSHPQIIYTHHNSGHQCESGSPTHTCVYNFSKNILSLNDTGTYYCAVAVCGKIIFGNGTRVQLDVNTLTDQHL</sequence>
<keyword evidence="8" id="KW-1133">Transmembrane helix</keyword>
<keyword evidence="5 8" id="KW-0472">Membrane</keyword>
<name>A0A8J4TGW7_CLAMG</name>
<keyword evidence="10" id="KW-0675">Receptor</keyword>
<dbReference type="Pfam" id="PF07686">
    <property type="entry name" value="V-set"/>
    <property type="match status" value="3"/>
</dbReference>
<dbReference type="InterPro" id="IPR013783">
    <property type="entry name" value="Ig-like_fold"/>
</dbReference>
<keyword evidence="6" id="KW-1015">Disulfide bond</keyword>
<dbReference type="SUPFAM" id="SSF48726">
    <property type="entry name" value="Immunoglobulin"/>
    <property type="match status" value="3"/>
</dbReference>
<dbReference type="CDD" id="cd00099">
    <property type="entry name" value="IgV"/>
    <property type="match status" value="3"/>
</dbReference>
<dbReference type="PROSITE" id="PS50835">
    <property type="entry name" value="IG_LIKE"/>
    <property type="match status" value="3"/>
</dbReference>
<dbReference type="Gene3D" id="2.60.40.10">
    <property type="entry name" value="Immunoglobulins"/>
    <property type="match status" value="3"/>
</dbReference>
<feature type="non-terminal residue" evidence="10">
    <location>
        <position position="526"/>
    </location>
</feature>
<accession>A0A8J4TGW7</accession>
<dbReference type="InterPro" id="IPR036179">
    <property type="entry name" value="Ig-like_dom_sf"/>
</dbReference>
<dbReference type="GO" id="GO:0005886">
    <property type="term" value="C:plasma membrane"/>
    <property type="evidence" value="ECO:0007669"/>
    <property type="project" value="UniProtKB-SubCell"/>
</dbReference>